<protein>
    <submittedName>
        <fullName evidence="2">Uncharacterized protein</fullName>
    </submittedName>
</protein>
<dbReference type="RefSeq" id="WP_092073389.1">
    <property type="nucleotide sequence ID" value="NZ_FNHB01000006.1"/>
</dbReference>
<keyword evidence="1" id="KW-0812">Transmembrane</keyword>
<keyword evidence="1" id="KW-0472">Membrane</keyword>
<accession>A0A1G9UNM8</accession>
<keyword evidence="3" id="KW-1185">Reference proteome</keyword>
<organism evidence="2 3">
    <name type="scientific">Dendrosporobacter quercicolus</name>
    <dbReference type="NCBI Taxonomy" id="146817"/>
    <lineage>
        <taxon>Bacteria</taxon>
        <taxon>Bacillati</taxon>
        <taxon>Bacillota</taxon>
        <taxon>Negativicutes</taxon>
        <taxon>Selenomonadales</taxon>
        <taxon>Sporomusaceae</taxon>
        <taxon>Dendrosporobacter</taxon>
    </lineage>
</organism>
<gene>
    <name evidence="2" type="ORF">SAMN04488502_1069</name>
</gene>
<feature type="transmembrane region" description="Helical" evidence="1">
    <location>
        <begin position="14"/>
        <end position="31"/>
    </location>
</feature>
<keyword evidence="1" id="KW-1133">Transmembrane helix</keyword>
<evidence type="ECO:0000313" key="3">
    <source>
        <dbReference type="Proteomes" id="UP000214880"/>
    </source>
</evidence>
<sequence length="102" mass="11062">MVTSNSSPLELDEADLDMLVILAAILAIVLAKEKTSDEVNAIGNFFAMLGLALTVLGSAPIAAQRSRTQPPEFSALEDMQQQINQLKLQLELLHDKLSGKEK</sequence>
<dbReference type="EMBL" id="FNHB01000006">
    <property type="protein sequence ID" value="SDM61538.1"/>
    <property type="molecule type" value="Genomic_DNA"/>
</dbReference>
<name>A0A1G9UNM8_9FIRM</name>
<evidence type="ECO:0000313" key="2">
    <source>
        <dbReference type="EMBL" id="SDM61538.1"/>
    </source>
</evidence>
<evidence type="ECO:0000256" key="1">
    <source>
        <dbReference type="SAM" id="Phobius"/>
    </source>
</evidence>
<feature type="transmembrane region" description="Helical" evidence="1">
    <location>
        <begin position="43"/>
        <end position="63"/>
    </location>
</feature>
<dbReference type="Proteomes" id="UP000214880">
    <property type="component" value="Unassembled WGS sequence"/>
</dbReference>
<reference evidence="2 3" key="1">
    <citation type="submission" date="2016-10" db="EMBL/GenBank/DDBJ databases">
        <authorList>
            <person name="de Groot N.N."/>
        </authorList>
    </citation>
    <scope>NUCLEOTIDE SEQUENCE [LARGE SCALE GENOMIC DNA]</scope>
    <source>
        <strain evidence="2 3">DSM 1736</strain>
    </source>
</reference>
<proteinExistence type="predicted"/>
<dbReference type="AlphaFoldDB" id="A0A1G9UNM8"/>